<dbReference type="PANTHER" id="PTHR43118">
    <property type="entry name" value="RHAMNOGALACTURONAN LYASE (EUROFUNG)"/>
    <property type="match status" value="1"/>
</dbReference>
<dbReference type="Proteomes" id="UP000681720">
    <property type="component" value="Unassembled WGS sequence"/>
</dbReference>
<dbReference type="InterPro" id="IPR049366">
    <property type="entry name" value="RGL11_C"/>
</dbReference>
<feature type="domain" description="Rhamnogalacturonan lyase family 11 C-terminal" evidence="1">
    <location>
        <begin position="1"/>
        <end position="80"/>
    </location>
</feature>
<accession>A0A8S3CRG3</accession>
<organism evidence="2 3">
    <name type="scientific">Rotaria magnacalcarata</name>
    <dbReference type="NCBI Taxonomy" id="392030"/>
    <lineage>
        <taxon>Eukaryota</taxon>
        <taxon>Metazoa</taxon>
        <taxon>Spiralia</taxon>
        <taxon>Gnathifera</taxon>
        <taxon>Rotifera</taxon>
        <taxon>Eurotatoria</taxon>
        <taxon>Bdelloidea</taxon>
        <taxon>Philodinida</taxon>
        <taxon>Philodinidae</taxon>
        <taxon>Rotaria</taxon>
    </lineage>
</organism>
<name>A0A8S3CRG3_9BILA</name>
<evidence type="ECO:0000313" key="3">
    <source>
        <dbReference type="Proteomes" id="UP000681720"/>
    </source>
</evidence>
<evidence type="ECO:0000259" key="1">
    <source>
        <dbReference type="Pfam" id="PF21348"/>
    </source>
</evidence>
<dbReference type="PANTHER" id="PTHR43118:SF1">
    <property type="entry name" value="RHAMNOGALACTURONAN LYASE (EUROFUNG)"/>
    <property type="match status" value="1"/>
</dbReference>
<evidence type="ECO:0000313" key="2">
    <source>
        <dbReference type="EMBL" id="CAF4936796.1"/>
    </source>
</evidence>
<proteinExistence type="predicted"/>
<feature type="non-terminal residue" evidence="2">
    <location>
        <position position="81"/>
    </location>
</feature>
<comment type="caution">
    <text evidence="2">The sequence shown here is derived from an EMBL/GenBank/DDBJ whole genome shotgun (WGS) entry which is preliminary data.</text>
</comment>
<dbReference type="Pfam" id="PF21348">
    <property type="entry name" value="RGL11_C"/>
    <property type="match status" value="1"/>
</dbReference>
<dbReference type="AlphaFoldDB" id="A0A8S3CRG3"/>
<dbReference type="EMBL" id="CAJOBJ010186134">
    <property type="protein sequence ID" value="CAF4936796.1"/>
    <property type="molecule type" value="Genomic_DNA"/>
</dbReference>
<sequence>GLEVWGASGGLYNCKGIQIAPNRPSMNFGIWWDGDLSRELLDGTKLDKWDYSRNTTSRLFTFYQHSGATDSNGSKANPALV</sequence>
<gene>
    <name evidence="2" type="ORF">GIL414_LOCUS53607</name>
</gene>
<feature type="non-terminal residue" evidence="2">
    <location>
        <position position="1"/>
    </location>
</feature>
<dbReference type="InterPro" id="IPR034641">
    <property type="entry name" value="RGL11"/>
</dbReference>
<protein>
    <recommendedName>
        <fullName evidence="1">Rhamnogalacturonan lyase family 11 C-terminal domain-containing protein</fullName>
    </recommendedName>
</protein>
<reference evidence="2" key="1">
    <citation type="submission" date="2021-02" db="EMBL/GenBank/DDBJ databases">
        <authorList>
            <person name="Nowell W R."/>
        </authorList>
    </citation>
    <scope>NUCLEOTIDE SEQUENCE</scope>
</reference>